<reference evidence="3 4" key="1">
    <citation type="submission" date="2019-02" db="EMBL/GenBank/DDBJ databases">
        <title>Genomic Encyclopedia of Type Strains, Phase IV (KMG-IV): sequencing the most valuable type-strain genomes for metagenomic binning, comparative biology and taxonomic classification.</title>
        <authorList>
            <person name="Goeker M."/>
        </authorList>
    </citation>
    <scope>NUCLEOTIDE SEQUENCE [LARGE SCALE GENOMIC DNA]</scope>
    <source>
        <strain evidence="3 4">DSM 43045</strain>
    </source>
</reference>
<dbReference type="CDD" id="cd02226">
    <property type="entry name" value="cupin_YdbB-like"/>
    <property type="match status" value="1"/>
</dbReference>
<evidence type="ECO:0000259" key="2">
    <source>
        <dbReference type="Pfam" id="PF07883"/>
    </source>
</evidence>
<dbReference type="PANTHER" id="PTHR36114">
    <property type="entry name" value="16.7 KDA PROTEIN IN WHIE LOCUS"/>
    <property type="match status" value="1"/>
</dbReference>
<comment type="caution">
    <text evidence="3">The sequence shown here is derived from an EMBL/GenBank/DDBJ whole genome shotgun (WGS) entry which is preliminary data.</text>
</comment>
<dbReference type="InterPro" id="IPR014710">
    <property type="entry name" value="RmlC-like_jellyroll"/>
</dbReference>
<dbReference type="AlphaFoldDB" id="A0A4Q7M774"/>
<feature type="region of interest" description="Disordered" evidence="1">
    <location>
        <begin position="135"/>
        <end position="154"/>
    </location>
</feature>
<dbReference type="Pfam" id="PF07883">
    <property type="entry name" value="Cupin_2"/>
    <property type="match status" value="1"/>
</dbReference>
<sequence length="154" mass="17108">MRHAVEAAGDTPPARRSSCIRWAAAGGIRDDRNMADPVRNVQDALDSFAEHWQPRRLARVNDYDVKVVKLLGEFTWHAHPETDELFMVLSGRLVIQLRDGDVDLGPGDVYVVPRGVEHCPRADGEVSAILIEPQGTVNTGDTPSERTTELRELD</sequence>
<keyword evidence="4" id="KW-1185">Reference proteome</keyword>
<evidence type="ECO:0000313" key="4">
    <source>
        <dbReference type="Proteomes" id="UP000293289"/>
    </source>
</evidence>
<feature type="domain" description="Cupin type-2" evidence="2">
    <location>
        <begin position="73"/>
        <end position="130"/>
    </location>
</feature>
<dbReference type="PANTHER" id="PTHR36114:SF1">
    <property type="entry name" value="16.7 KDA PROTEIN IN WHIE LOCUS"/>
    <property type="match status" value="1"/>
</dbReference>
<dbReference type="InterPro" id="IPR052044">
    <property type="entry name" value="PKS_Associated_Protein"/>
</dbReference>
<dbReference type="GO" id="GO:0016853">
    <property type="term" value="F:isomerase activity"/>
    <property type="evidence" value="ECO:0007669"/>
    <property type="project" value="UniProtKB-KW"/>
</dbReference>
<dbReference type="InterPro" id="IPR013096">
    <property type="entry name" value="Cupin_2"/>
</dbReference>
<keyword evidence="3" id="KW-0413">Isomerase</keyword>
<feature type="compositionally biased region" description="Basic and acidic residues" evidence="1">
    <location>
        <begin position="143"/>
        <end position="154"/>
    </location>
</feature>
<dbReference type="EMBL" id="SGWY01000004">
    <property type="protein sequence ID" value="RZS63371.1"/>
    <property type="molecule type" value="Genomic_DNA"/>
</dbReference>
<organism evidence="3 4">
    <name type="scientific">Agromyces ramosus</name>
    <dbReference type="NCBI Taxonomy" id="33879"/>
    <lineage>
        <taxon>Bacteria</taxon>
        <taxon>Bacillati</taxon>
        <taxon>Actinomycetota</taxon>
        <taxon>Actinomycetes</taxon>
        <taxon>Micrococcales</taxon>
        <taxon>Microbacteriaceae</taxon>
        <taxon>Agromyces</taxon>
    </lineage>
</organism>
<accession>A0A4Q7M774</accession>
<proteinExistence type="predicted"/>
<gene>
    <name evidence="3" type="ORF">EV187_3273</name>
</gene>
<dbReference type="InterPro" id="IPR011051">
    <property type="entry name" value="RmlC_Cupin_sf"/>
</dbReference>
<dbReference type="Gene3D" id="2.60.120.10">
    <property type="entry name" value="Jelly Rolls"/>
    <property type="match status" value="1"/>
</dbReference>
<evidence type="ECO:0000256" key="1">
    <source>
        <dbReference type="SAM" id="MobiDB-lite"/>
    </source>
</evidence>
<dbReference type="SUPFAM" id="SSF51182">
    <property type="entry name" value="RmlC-like cupins"/>
    <property type="match status" value="1"/>
</dbReference>
<protein>
    <submittedName>
        <fullName evidence="3">Mannose-6-phosphate isomerase-like protein (Cupin superfamily)</fullName>
    </submittedName>
</protein>
<evidence type="ECO:0000313" key="3">
    <source>
        <dbReference type="EMBL" id="RZS63371.1"/>
    </source>
</evidence>
<name>A0A4Q7M774_9MICO</name>
<dbReference type="Proteomes" id="UP000293289">
    <property type="component" value="Unassembled WGS sequence"/>
</dbReference>